<dbReference type="UniPathway" id="UPA00606"/>
<keyword evidence="4 5" id="KW-0808">Transferase</keyword>
<dbReference type="InterPro" id="IPR035994">
    <property type="entry name" value="Nucleoside_phosphorylase_sf"/>
</dbReference>
<dbReference type="PANTHER" id="PTHR11904:SF9">
    <property type="entry name" value="PURINE NUCLEOSIDE PHOSPHORYLASE-RELATED"/>
    <property type="match status" value="1"/>
</dbReference>
<dbReference type="NCBIfam" id="TIGR01697">
    <property type="entry name" value="PNPH-PUNA-XAPA"/>
    <property type="match status" value="1"/>
</dbReference>
<comment type="similarity">
    <text evidence="2 5">Belongs to the PNP/MTAP phosphorylase family.</text>
</comment>
<dbReference type="SUPFAM" id="SSF53167">
    <property type="entry name" value="Purine and uridine phosphorylases"/>
    <property type="match status" value="1"/>
</dbReference>
<evidence type="ECO:0000256" key="6">
    <source>
        <dbReference type="PIRSR" id="PIRSR000477-2"/>
    </source>
</evidence>
<dbReference type="PIRSF" id="PIRSF000477">
    <property type="entry name" value="PurNPase"/>
    <property type="match status" value="1"/>
</dbReference>
<comment type="function">
    <text evidence="5">The purine nucleoside phosphorylases catalyze the phosphorolytic breakdown of the N-glycosidic bond in the beta-(deoxy)ribonucleoside molecules, with the formation of the corresponding free purine bases and pentose-1-phosphate.</text>
</comment>
<feature type="binding site" evidence="6">
    <location>
        <position position="205"/>
    </location>
    <ligand>
        <name>a purine D-ribonucleoside</name>
        <dbReference type="ChEBI" id="CHEBI:142355"/>
    </ligand>
</feature>
<accession>A0A6N6VWA5</accession>
<dbReference type="AlphaFoldDB" id="A0A6N6VWA5"/>
<dbReference type="RefSeq" id="WP_153417868.1">
    <property type="nucleotide sequence ID" value="NZ_WFLM01000001.1"/>
</dbReference>
<dbReference type="OrthoDB" id="5289938at2"/>
<keyword evidence="9" id="KW-1185">Reference proteome</keyword>
<evidence type="ECO:0000313" key="9">
    <source>
        <dbReference type="Proteomes" id="UP000437748"/>
    </source>
</evidence>
<organism evidence="8 9">
    <name type="scientific">Silvanigrella paludirubra</name>
    <dbReference type="NCBI Taxonomy" id="2499159"/>
    <lineage>
        <taxon>Bacteria</taxon>
        <taxon>Pseudomonadati</taxon>
        <taxon>Bdellovibrionota</taxon>
        <taxon>Oligoflexia</taxon>
        <taxon>Silvanigrellales</taxon>
        <taxon>Silvanigrellaceae</taxon>
        <taxon>Silvanigrella</taxon>
    </lineage>
</organism>
<keyword evidence="3 5" id="KW-0328">Glycosyltransferase</keyword>
<feature type="binding site" evidence="6">
    <location>
        <position position="64"/>
    </location>
    <ligand>
        <name>phosphate</name>
        <dbReference type="ChEBI" id="CHEBI:43474"/>
    </ligand>
</feature>
<dbReference type="EMBL" id="WFLM01000001">
    <property type="protein sequence ID" value="KAB8040354.1"/>
    <property type="molecule type" value="Genomic_DNA"/>
</dbReference>
<dbReference type="GO" id="GO:0005737">
    <property type="term" value="C:cytoplasm"/>
    <property type="evidence" value="ECO:0007669"/>
    <property type="project" value="TreeGrafter"/>
</dbReference>
<dbReference type="NCBIfam" id="NF006054">
    <property type="entry name" value="PRK08202.1"/>
    <property type="match status" value="1"/>
</dbReference>
<comment type="pathway">
    <text evidence="1 5">Purine metabolism; purine nucleoside salvage.</text>
</comment>
<evidence type="ECO:0000256" key="3">
    <source>
        <dbReference type="ARBA" id="ARBA00022676"/>
    </source>
</evidence>
<dbReference type="EC" id="2.4.2.1" evidence="5"/>
<gene>
    <name evidence="8" type="ORF">GCL60_00115</name>
</gene>
<feature type="binding site" evidence="6">
    <location>
        <position position="33"/>
    </location>
    <ligand>
        <name>phosphate</name>
        <dbReference type="ChEBI" id="CHEBI:43474"/>
    </ligand>
</feature>
<evidence type="ECO:0000259" key="7">
    <source>
        <dbReference type="Pfam" id="PF01048"/>
    </source>
</evidence>
<dbReference type="Pfam" id="PF01048">
    <property type="entry name" value="PNP_UDP_1"/>
    <property type="match status" value="1"/>
</dbReference>
<feature type="binding site" evidence="6">
    <location>
        <position position="125"/>
    </location>
    <ligand>
        <name>phosphate</name>
        <dbReference type="ChEBI" id="CHEBI:43474"/>
    </ligand>
</feature>
<dbReference type="InterPro" id="IPR000845">
    <property type="entry name" value="Nucleoside_phosphorylase_d"/>
</dbReference>
<feature type="binding site" evidence="6">
    <location>
        <position position="247"/>
    </location>
    <ligand>
        <name>a purine D-ribonucleoside</name>
        <dbReference type="ChEBI" id="CHEBI:142355"/>
    </ligand>
</feature>
<name>A0A6N6VWA5_9BACT</name>
<dbReference type="PANTHER" id="PTHR11904">
    <property type="entry name" value="METHYLTHIOADENOSINE/PURINE NUCLEOSIDE PHOSPHORYLASE"/>
    <property type="match status" value="1"/>
</dbReference>
<dbReference type="CDD" id="cd09009">
    <property type="entry name" value="PNP-EcPNPII_like"/>
    <property type="match status" value="1"/>
</dbReference>
<dbReference type="GO" id="GO:0009116">
    <property type="term" value="P:nucleoside metabolic process"/>
    <property type="evidence" value="ECO:0007669"/>
    <property type="project" value="InterPro"/>
</dbReference>
<sequence>MSQSKYMKKVIQSVDFLKNWHGKAPEIAIVLGSGLSDAIPGINEMKSAKYSEIPGFKGSTVQGHKGDLRIGEIKVTMPDGFKKSREIAFLRGRNHAYEGNDAGEVVHNIRSLISWGVKGIILTNAAGCLNTEWELGKMMIITDHINSTALSPLNGEFGEGFGAQFVDMSSSYDKKWQKQFEDIAHSLDQKIYSGIYYGVLGAHYETPAEIRMFKSFGAGAVGMSTVLETIAARQMGAKVAGLSCLTNYGAGLKHEQLSHNEVMDMGNRFSHDMANIVLKAAVTLEI</sequence>
<evidence type="ECO:0000256" key="4">
    <source>
        <dbReference type="ARBA" id="ARBA00022679"/>
    </source>
</evidence>
<evidence type="ECO:0000256" key="5">
    <source>
        <dbReference type="PIRNR" id="PIRNR000477"/>
    </source>
</evidence>
<evidence type="ECO:0000256" key="1">
    <source>
        <dbReference type="ARBA" id="ARBA00005058"/>
    </source>
</evidence>
<feature type="binding site" evidence="6">
    <location>
        <position position="224"/>
    </location>
    <ligand>
        <name>phosphate</name>
        <dbReference type="ChEBI" id="CHEBI:43474"/>
    </ligand>
</feature>
<dbReference type="InterPro" id="IPR011268">
    <property type="entry name" value="Purine_phosphorylase"/>
</dbReference>
<feature type="domain" description="Nucleoside phosphorylase" evidence="7">
    <location>
        <begin position="27"/>
        <end position="279"/>
    </location>
</feature>
<comment type="caution">
    <text evidence="8">The sequence shown here is derived from an EMBL/GenBank/DDBJ whole genome shotgun (WGS) entry which is preliminary data.</text>
</comment>
<dbReference type="Proteomes" id="UP000437748">
    <property type="component" value="Unassembled WGS sequence"/>
</dbReference>
<evidence type="ECO:0000313" key="8">
    <source>
        <dbReference type="EMBL" id="KAB8040354.1"/>
    </source>
</evidence>
<reference evidence="8 9" key="1">
    <citation type="submission" date="2019-10" db="EMBL/GenBank/DDBJ databases">
        <title>New species of Slilvanegrellaceae.</title>
        <authorList>
            <person name="Pitt A."/>
            <person name="Hahn M.W."/>
        </authorList>
    </citation>
    <scope>NUCLEOTIDE SEQUENCE [LARGE SCALE GENOMIC DNA]</scope>
    <source>
        <strain evidence="8 9">SP-Ram-0.45-NSY-1</strain>
    </source>
</reference>
<dbReference type="Gene3D" id="3.40.50.1580">
    <property type="entry name" value="Nucleoside phosphorylase domain"/>
    <property type="match status" value="1"/>
</dbReference>
<protein>
    <recommendedName>
        <fullName evidence="5">Purine nucleoside phosphorylase</fullName>
        <ecNumber evidence="5">2.4.2.1</ecNumber>
    </recommendedName>
    <alternativeName>
        <fullName evidence="5">Inosine-guanosine phosphorylase</fullName>
    </alternativeName>
</protein>
<proteinExistence type="inferred from homology"/>
<evidence type="ECO:0000256" key="2">
    <source>
        <dbReference type="ARBA" id="ARBA00006751"/>
    </source>
</evidence>
<feature type="binding site" evidence="6">
    <location>
        <begin position="93"/>
        <end position="95"/>
    </location>
    <ligand>
        <name>phosphate</name>
        <dbReference type="ChEBI" id="CHEBI:43474"/>
    </ligand>
</feature>
<dbReference type="GO" id="GO:0004731">
    <property type="term" value="F:purine-nucleoside phosphorylase activity"/>
    <property type="evidence" value="ECO:0007669"/>
    <property type="project" value="UniProtKB-EC"/>
</dbReference>